<evidence type="ECO:0000256" key="2">
    <source>
        <dbReference type="ARBA" id="ARBA00023015"/>
    </source>
</evidence>
<dbReference type="GO" id="GO:0000981">
    <property type="term" value="F:DNA-binding transcription factor activity, RNA polymerase II-specific"/>
    <property type="evidence" value="ECO:0007669"/>
    <property type="project" value="TreeGrafter"/>
</dbReference>
<dbReference type="InParanoid" id="A0A163JLY2"/>
<sequence length="335" mass="38560">MNSSNPNLTDDSKMTSTSVSKLKHPTAYHLQQQQSRYKDMDFAPAPTFLPPQQQHQHQHHQYHTNDSPHLSDIDYAELTSPLHTDYMPYSDAPETKLSTPTQNGQYYSTPHRRSMDQEYIYDDQSIDSAFAFNAPEQMRRAESNEDRLTKMAQPLSATSSNQDFMFYPHPSALDQRFKQFAVSAPVDISYRSTNHPSSEGENQPEEGVVMMMGPSSGDGGNFGYSVNARSESRSLDEDYAAQVNLQAMMDKRRRRRESHNAVERRRRDNINDRIQELGTLLPDNPDDGINRLNKGTILKKSVEQIKQLQQDLSFYRQRVQELESILKQMKTTPRH</sequence>
<evidence type="ECO:0000313" key="9">
    <source>
        <dbReference type="EMBL" id="SAM00312.1"/>
    </source>
</evidence>
<feature type="compositionally biased region" description="Polar residues" evidence="7">
    <location>
        <begin position="1"/>
        <end position="20"/>
    </location>
</feature>
<evidence type="ECO:0000256" key="1">
    <source>
        <dbReference type="ARBA" id="ARBA00004123"/>
    </source>
</evidence>
<dbReference type="SMART" id="SM00353">
    <property type="entry name" value="HLH"/>
    <property type="match status" value="1"/>
</dbReference>
<dbReference type="PROSITE" id="PS50888">
    <property type="entry name" value="BHLH"/>
    <property type="match status" value="1"/>
</dbReference>
<dbReference type="GO" id="GO:0000978">
    <property type="term" value="F:RNA polymerase II cis-regulatory region sequence-specific DNA binding"/>
    <property type="evidence" value="ECO:0007669"/>
    <property type="project" value="TreeGrafter"/>
</dbReference>
<dbReference type="Pfam" id="PF00010">
    <property type="entry name" value="HLH"/>
    <property type="match status" value="1"/>
</dbReference>
<dbReference type="Gene3D" id="4.10.280.10">
    <property type="entry name" value="Helix-loop-helix DNA-binding domain"/>
    <property type="match status" value="1"/>
</dbReference>
<protein>
    <recommendedName>
        <fullName evidence="8">BHLH domain-containing protein</fullName>
    </recommendedName>
</protein>
<keyword evidence="5" id="KW-0539">Nucleus</keyword>
<keyword evidence="6" id="KW-0175">Coiled coil</keyword>
<dbReference type="STRING" id="4829.A0A163JLY2"/>
<accession>A0A163JLY2</accession>
<proteinExistence type="predicted"/>
<evidence type="ECO:0000256" key="7">
    <source>
        <dbReference type="SAM" id="MobiDB-lite"/>
    </source>
</evidence>
<keyword evidence="3" id="KW-0238">DNA-binding</keyword>
<name>A0A163JLY2_ABSGL</name>
<evidence type="ECO:0000256" key="4">
    <source>
        <dbReference type="ARBA" id="ARBA00023163"/>
    </source>
</evidence>
<dbReference type="PANTHER" id="PTHR45776">
    <property type="entry name" value="MIP04163P"/>
    <property type="match status" value="1"/>
</dbReference>
<dbReference type="SUPFAM" id="SSF47459">
    <property type="entry name" value="HLH, helix-loop-helix DNA-binding domain"/>
    <property type="match status" value="1"/>
</dbReference>
<keyword evidence="10" id="KW-1185">Reference proteome</keyword>
<evidence type="ECO:0000256" key="5">
    <source>
        <dbReference type="ARBA" id="ARBA00023242"/>
    </source>
</evidence>
<reference evidence="9" key="1">
    <citation type="submission" date="2016-04" db="EMBL/GenBank/DDBJ databases">
        <authorList>
            <person name="Evans L.H."/>
            <person name="Alamgir A."/>
            <person name="Owens N."/>
            <person name="Weber N.D."/>
            <person name="Virtaneva K."/>
            <person name="Barbian K."/>
            <person name="Babar A."/>
            <person name="Rosenke K."/>
        </authorList>
    </citation>
    <scope>NUCLEOTIDE SEQUENCE [LARGE SCALE GENOMIC DNA]</scope>
    <source>
        <strain evidence="9">CBS 101.48</strain>
    </source>
</reference>
<feature type="domain" description="BHLH" evidence="8">
    <location>
        <begin position="254"/>
        <end position="308"/>
    </location>
</feature>
<evidence type="ECO:0000256" key="3">
    <source>
        <dbReference type="ARBA" id="ARBA00023125"/>
    </source>
</evidence>
<evidence type="ECO:0000256" key="6">
    <source>
        <dbReference type="SAM" id="Coils"/>
    </source>
</evidence>
<evidence type="ECO:0000313" key="10">
    <source>
        <dbReference type="Proteomes" id="UP000078561"/>
    </source>
</evidence>
<dbReference type="OrthoDB" id="690068at2759"/>
<dbReference type="InterPro" id="IPR011598">
    <property type="entry name" value="bHLH_dom"/>
</dbReference>
<dbReference type="GO" id="GO:0046983">
    <property type="term" value="F:protein dimerization activity"/>
    <property type="evidence" value="ECO:0007669"/>
    <property type="project" value="InterPro"/>
</dbReference>
<dbReference type="EMBL" id="LT553181">
    <property type="protein sequence ID" value="SAM00312.1"/>
    <property type="molecule type" value="Genomic_DNA"/>
</dbReference>
<dbReference type="Proteomes" id="UP000078561">
    <property type="component" value="Unassembled WGS sequence"/>
</dbReference>
<evidence type="ECO:0000259" key="8">
    <source>
        <dbReference type="PROSITE" id="PS50888"/>
    </source>
</evidence>
<feature type="coiled-coil region" evidence="6">
    <location>
        <begin position="298"/>
        <end position="332"/>
    </location>
</feature>
<keyword evidence="4" id="KW-0804">Transcription</keyword>
<keyword evidence="2" id="KW-0805">Transcription regulation</keyword>
<dbReference type="AlphaFoldDB" id="A0A163JLY2"/>
<gene>
    <name evidence="9" type="primary">ABSGL_05993.1 scaffold 7611</name>
</gene>
<feature type="region of interest" description="Disordered" evidence="7">
    <location>
        <begin position="1"/>
        <end position="69"/>
    </location>
</feature>
<dbReference type="InterPro" id="IPR036638">
    <property type="entry name" value="HLH_DNA-bd_sf"/>
</dbReference>
<organism evidence="9">
    <name type="scientific">Absidia glauca</name>
    <name type="common">Pin mould</name>
    <dbReference type="NCBI Taxonomy" id="4829"/>
    <lineage>
        <taxon>Eukaryota</taxon>
        <taxon>Fungi</taxon>
        <taxon>Fungi incertae sedis</taxon>
        <taxon>Mucoromycota</taxon>
        <taxon>Mucoromycotina</taxon>
        <taxon>Mucoromycetes</taxon>
        <taxon>Mucorales</taxon>
        <taxon>Cunninghamellaceae</taxon>
        <taxon>Absidia</taxon>
    </lineage>
</organism>
<dbReference type="GO" id="GO:0005634">
    <property type="term" value="C:nucleus"/>
    <property type="evidence" value="ECO:0007669"/>
    <property type="project" value="UniProtKB-SubCell"/>
</dbReference>
<dbReference type="PANTHER" id="PTHR45776:SF2">
    <property type="entry name" value="MIP04163P"/>
    <property type="match status" value="1"/>
</dbReference>
<comment type="subcellular location">
    <subcellularLocation>
        <location evidence="1">Nucleus</location>
    </subcellularLocation>
</comment>